<keyword evidence="3" id="KW-1185">Reference proteome</keyword>
<dbReference type="PROSITE" id="PS51257">
    <property type="entry name" value="PROKAR_LIPOPROTEIN"/>
    <property type="match status" value="1"/>
</dbReference>
<organism evidence="2 3">
    <name type="scientific">Algimonas arctica</name>
    <dbReference type="NCBI Taxonomy" id="1479486"/>
    <lineage>
        <taxon>Bacteria</taxon>
        <taxon>Pseudomonadati</taxon>
        <taxon>Pseudomonadota</taxon>
        <taxon>Alphaproteobacteria</taxon>
        <taxon>Maricaulales</taxon>
        <taxon>Robiginitomaculaceae</taxon>
        <taxon>Algimonas</taxon>
    </lineage>
</organism>
<comment type="caution">
    <text evidence="2">The sequence shown here is derived from an EMBL/GenBank/DDBJ whole genome shotgun (WGS) entry which is preliminary data.</text>
</comment>
<dbReference type="EMBL" id="BMZH01000008">
    <property type="protein sequence ID" value="GHA97704.1"/>
    <property type="molecule type" value="Genomic_DNA"/>
</dbReference>
<protein>
    <submittedName>
        <fullName evidence="2">Uncharacterized protein</fullName>
    </submittedName>
</protein>
<keyword evidence="1" id="KW-0732">Signal</keyword>
<evidence type="ECO:0000313" key="2">
    <source>
        <dbReference type="EMBL" id="GHA97704.1"/>
    </source>
</evidence>
<sequence length="119" mass="11824">MKHILLGTLAAFALSACVPADNVDDAEPKAVTEAVDMNTKTMEMECAVPGPDDTCACKKTDANGDCVEGGGSGVIIQGDTSVCAVIAPDGSCACEVLDDNGDCVEGGGSGVIIQGGTNE</sequence>
<feature type="signal peptide" evidence="1">
    <location>
        <begin position="1"/>
        <end position="20"/>
    </location>
</feature>
<gene>
    <name evidence="2" type="ORF">GCM10009069_20790</name>
</gene>
<reference evidence="2" key="1">
    <citation type="journal article" date="2014" name="Int. J. Syst. Evol. Microbiol.">
        <title>Complete genome sequence of Corynebacterium casei LMG S-19264T (=DSM 44701T), isolated from a smear-ripened cheese.</title>
        <authorList>
            <consortium name="US DOE Joint Genome Institute (JGI-PGF)"/>
            <person name="Walter F."/>
            <person name="Albersmeier A."/>
            <person name="Kalinowski J."/>
            <person name="Ruckert C."/>
        </authorList>
    </citation>
    <scope>NUCLEOTIDE SEQUENCE</scope>
    <source>
        <strain evidence="2">KCTC 32513</strain>
    </source>
</reference>
<feature type="chain" id="PRO_5035202996" evidence="1">
    <location>
        <begin position="21"/>
        <end position="119"/>
    </location>
</feature>
<name>A0A8J3CTL6_9PROT</name>
<reference evidence="2" key="2">
    <citation type="submission" date="2020-09" db="EMBL/GenBank/DDBJ databases">
        <authorList>
            <person name="Sun Q."/>
            <person name="Kim S."/>
        </authorList>
    </citation>
    <scope>NUCLEOTIDE SEQUENCE</scope>
    <source>
        <strain evidence="2">KCTC 32513</strain>
    </source>
</reference>
<proteinExistence type="predicted"/>
<accession>A0A8J3CTL6</accession>
<dbReference type="RefSeq" id="WP_189498164.1">
    <property type="nucleotide sequence ID" value="NZ_BMZH01000008.1"/>
</dbReference>
<evidence type="ECO:0000256" key="1">
    <source>
        <dbReference type="SAM" id="SignalP"/>
    </source>
</evidence>
<dbReference type="AlphaFoldDB" id="A0A8J3CTL6"/>
<evidence type="ECO:0000313" key="3">
    <source>
        <dbReference type="Proteomes" id="UP000634004"/>
    </source>
</evidence>
<dbReference type="Proteomes" id="UP000634004">
    <property type="component" value="Unassembled WGS sequence"/>
</dbReference>